<proteinExistence type="predicted"/>
<keyword evidence="4" id="KW-1185">Reference proteome</keyword>
<evidence type="ECO:0000313" key="4">
    <source>
        <dbReference type="Proteomes" id="UP000292855"/>
    </source>
</evidence>
<keyword evidence="2" id="KW-0472">Membrane</keyword>
<evidence type="ECO:0000256" key="1">
    <source>
        <dbReference type="SAM" id="Coils"/>
    </source>
</evidence>
<evidence type="ECO:0000256" key="2">
    <source>
        <dbReference type="SAM" id="Phobius"/>
    </source>
</evidence>
<comment type="caution">
    <text evidence="3">The sequence shown here is derived from an EMBL/GenBank/DDBJ whole genome shotgun (WGS) entry which is preliminary data.</text>
</comment>
<keyword evidence="1" id="KW-0175">Coiled coil</keyword>
<dbReference type="EMBL" id="SGIT01000002">
    <property type="protein sequence ID" value="RZF59508.1"/>
    <property type="molecule type" value="Genomic_DNA"/>
</dbReference>
<dbReference type="OrthoDB" id="701474at2"/>
<reference evidence="3 4" key="1">
    <citation type="submission" date="2019-02" db="EMBL/GenBank/DDBJ databases">
        <authorList>
            <person name="Li Y."/>
        </authorList>
    </citation>
    <scope>NUCLEOTIDE SEQUENCE [LARGE SCALE GENOMIC DNA]</scope>
    <source>
        <strain evidence="3 4">30C10-4-7</strain>
    </source>
</reference>
<sequence>MDEKYFKLRKTWRKRKNRFDIGPLFNMNPIHISGYFVMRIFNITEQEYIPFYQHHKKYYLAGNPDGNEETFLAKVLEIVDKDRKSRETLYYYNTRSKTRIHKLTRFREALKEVDRWGLTVTNEERLRQSVSYVQEIMNWQNTNDTKSVLSKFLFDERGSDQFFIEYQRIIERKNELEVLLEKEQSTVKDLQDQLKNVAPEYRIAILNGDQKLLIDLFMQLRDLKVPRTDNNFLSAKPELWARLIHNYFTLSRTNSKEDNRQLLSYDTILDYFKDNLGKEMLKSKNRSKYFNIKESNRIYT</sequence>
<dbReference type="RefSeq" id="WP_130141429.1">
    <property type="nucleotide sequence ID" value="NZ_SGIT01000002.1"/>
</dbReference>
<feature type="coiled-coil region" evidence="1">
    <location>
        <begin position="166"/>
        <end position="193"/>
    </location>
</feature>
<protein>
    <submittedName>
        <fullName evidence="3">Uncharacterized protein</fullName>
    </submittedName>
</protein>
<feature type="transmembrane region" description="Helical" evidence="2">
    <location>
        <begin position="21"/>
        <end position="41"/>
    </location>
</feature>
<keyword evidence="2" id="KW-0812">Transmembrane</keyword>
<organism evidence="3 4">
    <name type="scientific">Sphingobacterium corticibacterium</name>
    <dbReference type="NCBI Taxonomy" id="2484746"/>
    <lineage>
        <taxon>Bacteria</taxon>
        <taxon>Pseudomonadati</taxon>
        <taxon>Bacteroidota</taxon>
        <taxon>Sphingobacteriia</taxon>
        <taxon>Sphingobacteriales</taxon>
        <taxon>Sphingobacteriaceae</taxon>
        <taxon>Sphingobacterium</taxon>
    </lineage>
</organism>
<gene>
    <name evidence="3" type="ORF">EWE74_10090</name>
</gene>
<name>A0A4V2DBX5_9SPHI</name>
<dbReference type="Proteomes" id="UP000292855">
    <property type="component" value="Unassembled WGS sequence"/>
</dbReference>
<keyword evidence="2" id="KW-1133">Transmembrane helix</keyword>
<accession>A0A4V2DBX5</accession>
<evidence type="ECO:0000313" key="3">
    <source>
        <dbReference type="EMBL" id="RZF59508.1"/>
    </source>
</evidence>
<dbReference type="AlphaFoldDB" id="A0A4V2DBX5"/>